<evidence type="ECO:0000256" key="8">
    <source>
        <dbReference type="ARBA" id="ARBA00031552"/>
    </source>
</evidence>
<evidence type="ECO:0000256" key="4">
    <source>
        <dbReference type="ARBA" id="ARBA00022598"/>
    </source>
</evidence>
<dbReference type="GO" id="GO:0017178">
    <property type="term" value="F:diphthine-ammonia ligase activity"/>
    <property type="evidence" value="ECO:0007669"/>
    <property type="project" value="UniProtKB-EC"/>
</dbReference>
<dbReference type="InterPro" id="IPR006175">
    <property type="entry name" value="YjgF/YER057c/UK114"/>
</dbReference>
<dbReference type="FunFam" id="3.40.50.620:FF:000145">
    <property type="entry name" value="ATP-binding domain containing protein"/>
    <property type="match status" value="1"/>
</dbReference>
<dbReference type="FunFam" id="3.90.1490.10:FF:000001">
    <property type="entry name" value="Diphthine--ammonia ligase"/>
    <property type="match status" value="1"/>
</dbReference>
<proteinExistence type="predicted"/>
<dbReference type="InterPro" id="IPR002761">
    <property type="entry name" value="Diphthami_syn_dom"/>
</dbReference>
<feature type="domain" description="Diphthamide synthase" evidence="11">
    <location>
        <begin position="104"/>
        <end position="252"/>
    </location>
</feature>
<organism evidence="12 13">
    <name type="scientific">Prototheca wickerhamii</name>
    <dbReference type="NCBI Taxonomy" id="3111"/>
    <lineage>
        <taxon>Eukaryota</taxon>
        <taxon>Viridiplantae</taxon>
        <taxon>Chlorophyta</taxon>
        <taxon>core chlorophytes</taxon>
        <taxon>Trebouxiophyceae</taxon>
        <taxon>Chlorellales</taxon>
        <taxon>Chlorellaceae</taxon>
        <taxon>Prototheca</taxon>
    </lineage>
</organism>
<comment type="pathway">
    <text evidence="1">Protein modification; peptidyl-diphthamide biosynthesis.</text>
</comment>
<feature type="domain" description="Diphthamide synthase" evidence="11">
    <location>
        <begin position="1"/>
        <end position="74"/>
    </location>
</feature>
<dbReference type="EMBL" id="JASFZW010000002">
    <property type="protein sequence ID" value="KAK2079862.1"/>
    <property type="molecule type" value="Genomic_DNA"/>
</dbReference>
<keyword evidence="5" id="KW-0547">Nucleotide-binding</keyword>
<dbReference type="InterPro" id="IPR030662">
    <property type="entry name" value="DPH6/MJ0570"/>
</dbReference>
<dbReference type="AlphaFoldDB" id="A0AAD9MJG9"/>
<feature type="compositionally biased region" description="Acidic residues" evidence="10">
    <location>
        <begin position="525"/>
        <end position="537"/>
    </location>
</feature>
<sequence>MKVLALVSGGKDSCFSIMECQRQGHEVVALANLLPKQGGKDDLDSWMYQTVGHQVVGALSECTGLPLFRRRIQGGLVDSGLIYRGDGAGDGSGTDGESASSAATDEVEDLYALVAFAKQALPGLQAVCSGAIASDYQRTRVESVCARLGLVSLAPLWHRPQAALVRAMVDGGVHAILVKVAAIGLDPARHLGRDLGTLLPHLHALRERYGSNVCGEGGEYETLTLDCPAFSFGRVALDRWEAARAEEAGDVAVLRPLAFHVERKEVDERLAVSNRAELIEVPDDWRPGQASIDDPVAAEAALTASVLNFDARTAVRCADGYVHVAAEQEIPSNAEPGAAAEAAALFACLDAAGRALAEHRCNWEAALYVHLFVPAMSAFAAANAVRSLGPVRAVRADVLAAASPATRRVLHVQSISGWAPSCIGPYAQVVSHRGLVRFAGQIGLVPSSMAVIEGGLLAQTRRCLQSCQAVAVAVDVDLPRAMLFAAVFLAEGAGDAAGDAARAVHAEIDAFLSGKAAEGTGSTQSDDEEDDNDDPEAFVDSYLCPPTMPPRTDWQPLLSYLTMRNLPRGVLVELQPTACNASLLRQPDEVSTSSDEEDDTSADKQRPRHRPAVDGPVWKGWMADLSAWRGSSAAGVAHAQALLAPGRFLQAQVWLRGDAPAGVLEGQARAALEAAGLAEDAIVWARLYCTDSGESALLGQGSPALAGVPIHTIHVRDAAVAVDGALQPAYALLELYAATGVGQ</sequence>
<dbReference type="SUPFAM" id="SSF52402">
    <property type="entry name" value="Adenine nucleotide alpha hydrolases-like"/>
    <property type="match status" value="1"/>
</dbReference>
<dbReference type="InterPro" id="IPR035959">
    <property type="entry name" value="RutC-like_sf"/>
</dbReference>
<feature type="region of interest" description="Disordered" evidence="10">
    <location>
        <begin position="583"/>
        <end position="615"/>
    </location>
</feature>
<evidence type="ECO:0000256" key="5">
    <source>
        <dbReference type="ARBA" id="ARBA00022741"/>
    </source>
</evidence>
<keyword evidence="4" id="KW-0436">Ligase</keyword>
<dbReference type="EC" id="6.3.1.14" evidence="2"/>
<evidence type="ECO:0000256" key="9">
    <source>
        <dbReference type="ARBA" id="ARBA00048108"/>
    </source>
</evidence>
<dbReference type="Pfam" id="PF01042">
    <property type="entry name" value="Ribonuc_L-PSP"/>
    <property type="match status" value="1"/>
</dbReference>
<dbReference type="CDD" id="cd01994">
    <property type="entry name" value="AANH_PF0828-like"/>
    <property type="match status" value="1"/>
</dbReference>
<dbReference type="Gene3D" id="3.30.1330.40">
    <property type="entry name" value="RutC-like"/>
    <property type="match status" value="1"/>
</dbReference>
<dbReference type="Pfam" id="PF01902">
    <property type="entry name" value="Diphthami_syn_2"/>
    <property type="match status" value="2"/>
</dbReference>
<dbReference type="Gene3D" id="3.40.50.620">
    <property type="entry name" value="HUPs"/>
    <property type="match status" value="1"/>
</dbReference>
<evidence type="ECO:0000256" key="1">
    <source>
        <dbReference type="ARBA" id="ARBA00005156"/>
    </source>
</evidence>
<comment type="catalytic activity">
    <reaction evidence="9">
        <text>diphthine-[translation elongation factor 2] + NH4(+) + ATP = diphthamide-[translation elongation factor 2] + AMP + diphosphate + H(+)</text>
        <dbReference type="Rhea" id="RHEA:19753"/>
        <dbReference type="Rhea" id="RHEA-COMP:10172"/>
        <dbReference type="Rhea" id="RHEA-COMP:10174"/>
        <dbReference type="ChEBI" id="CHEBI:15378"/>
        <dbReference type="ChEBI" id="CHEBI:16692"/>
        <dbReference type="ChEBI" id="CHEBI:28938"/>
        <dbReference type="ChEBI" id="CHEBI:30616"/>
        <dbReference type="ChEBI" id="CHEBI:33019"/>
        <dbReference type="ChEBI" id="CHEBI:82696"/>
        <dbReference type="ChEBI" id="CHEBI:456215"/>
        <dbReference type="EC" id="6.3.1.14"/>
    </reaction>
</comment>
<evidence type="ECO:0000256" key="10">
    <source>
        <dbReference type="SAM" id="MobiDB-lite"/>
    </source>
</evidence>
<reference evidence="12" key="1">
    <citation type="submission" date="2021-01" db="EMBL/GenBank/DDBJ databases">
        <authorList>
            <person name="Eckstrom K.M.E."/>
        </authorList>
    </citation>
    <scope>NUCLEOTIDE SEQUENCE</scope>
    <source>
        <strain evidence="12">UVCC 0001</strain>
    </source>
</reference>
<comment type="caution">
    <text evidence="12">The sequence shown here is derived from an EMBL/GenBank/DDBJ whole genome shotgun (WGS) entry which is preliminary data.</text>
</comment>
<accession>A0AAD9MJG9</accession>
<keyword evidence="13" id="KW-1185">Reference proteome</keyword>
<dbReference type="PANTHER" id="PTHR12196:SF2">
    <property type="entry name" value="DIPHTHINE--AMMONIA LIGASE"/>
    <property type="match status" value="1"/>
</dbReference>
<dbReference type="NCBIfam" id="TIGR00290">
    <property type="entry name" value="MJ0570_dom"/>
    <property type="match status" value="1"/>
</dbReference>
<dbReference type="GO" id="GO:0017183">
    <property type="term" value="P:protein histidyl modification to diphthamide"/>
    <property type="evidence" value="ECO:0007669"/>
    <property type="project" value="TreeGrafter"/>
</dbReference>
<protein>
    <recommendedName>
        <fullName evidence="3">Diphthine--ammonia ligase</fullName>
        <ecNumber evidence="2">6.3.1.14</ecNumber>
    </recommendedName>
    <alternativeName>
        <fullName evidence="7">Diphthamide synthase</fullName>
    </alternativeName>
    <alternativeName>
        <fullName evidence="8">Diphthamide synthetase</fullName>
    </alternativeName>
</protein>
<evidence type="ECO:0000313" key="12">
    <source>
        <dbReference type="EMBL" id="KAK2079862.1"/>
    </source>
</evidence>
<evidence type="ECO:0000313" key="13">
    <source>
        <dbReference type="Proteomes" id="UP001255856"/>
    </source>
</evidence>
<dbReference type="Proteomes" id="UP001255856">
    <property type="component" value="Unassembled WGS sequence"/>
</dbReference>
<evidence type="ECO:0000256" key="7">
    <source>
        <dbReference type="ARBA" id="ARBA00029814"/>
    </source>
</evidence>
<evidence type="ECO:0000256" key="3">
    <source>
        <dbReference type="ARBA" id="ARBA00018426"/>
    </source>
</evidence>
<dbReference type="PANTHER" id="PTHR12196">
    <property type="entry name" value="DOMAIN OF UNKNOWN FUNCTION 71 DUF71 -CONTAINING PROTEIN"/>
    <property type="match status" value="1"/>
</dbReference>
<dbReference type="SUPFAM" id="SSF55298">
    <property type="entry name" value="YjgF-like"/>
    <property type="match status" value="1"/>
</dbReference>
<gene>
    <name evidence="12" type="ORF">QBZ16_002257</name>
</gene>
<evidence type="ECO:0000259" key="11">
    <source>
        <dbReference type="Pfam" id="PF01902"/>
    </source>
</evidence>
<evidence type="ECO:0000256" key="6">
    <source>
        <dbReference type="ARBA" id="ARBA00022840"/>
    </source>
</evidence>
<dbReference type="InterPro" id="IPR014729">
    <property type="entry name" value="Rossmann-like_a/b/a_fold"/>
</dbReference>
<dbReference type="GO" id="GO:0005524">
    <property type="term" value="F:ATP binding"/>
    <property type="evidence" value="ECO:0007669"/>
    <property type="project" value="UniProtKB-KW"/>
</dbReference>
<feature type="region of interest" description="Disordered" evidence="10">
    <location>
        <begin position="515"/>
        <end position="547"/>
    </location>
</feature>
<name>A0AAD9MJG9_PROWI</name>
<keyword evidence="6" id="KW-0067">ATP-binding</keyword>
<dbReference type="Gene3D" id="3.90.1490.10">
    <property type="entry name" value="putative n-type atp pyrophosphatase, domain 2"/>
    <property type="match status" value="1"/>
</dbReference>
<evidence type="ECO:0000256" key="2">
    <source>
        <dbReference type="ARBA" id="ARBA00012089"/>
    </source>
</evidence>